<accession>A0A9E7SKJ9</accession>
<gene>
    <name evidence="1" type="ORF">DOMOVOI_01150</name>
</gene>
<name>A0A9E7SKJ9_9CAUD</name>
<evidence type="ECO:0000313" key="2">
    <source>
        <dbReference type="Proteomes" id="UP001057221"/>
    </source>
</evidence>
<dbReference type="EMBL" id="ON529855">
    <property type="protein sequence ID" value="USN14589.1"/>
    <property type="molecule type" value="Genomic_DNA"/>
</dbReference>
<organism evidence="1 2">
    <name type="scientific">Brevundimonas phage vB_BpoS-Domovoi</name>
    <dbReference type="NCBI Taxonomy" id="2948598"/>
    <lineage>
        <taxon>Viruses</taxon>
        <taxon>Duplodnaviria</taxon>
        <taxon>Heunggongvirae</taxon>
        <taxon>Uroviricota</taxon>
        <taxon>Caudoviricetes</taxon>
        <taxon>Jeanschmidtviridae</taxon>
        <taxon>Marchewkavirus</taxon>
        <taxon>Marchewkavirus domovoi</taxon>
    </lineage>
</organism>
<dbReference type="Proteomes" id="UP001057221">
    <property type="component" value="Segment"/>
</dbReference>
<reference evidence="1 2" key="1">
    <citation type="submission" date="2022-05" db="EMBL/GenBank/DDBJ databases">
        <authorList>
            <person name="Friedrich I."/>
            <person name="Poehlein A."/>
            <person name="Schneider D."/>
            <person name="Hertel R."/>
            <person name="Daniel R."/>
        </authorList>
    </citation>
    <scope>NUCLEOTIDE SEQUENCE [LARGE SCALE GENOMIC DNA]</scope>
</reference>
<keyword evidence="2" id="KW-1185">Reference proteome</keyword>
<protein>
    <submittedName>
        <fullName evidence="1">Uncharacterized protein</fullName>
    </submittedName>
</protein>
<sequence length="168" mass="18189">MNFADLKNLLARHGFGNITAINHVAGSLREAGLIQAGTKTPMTAEDAVAMILGMSCRGTVREKFHNVEALLAMRGLSYGHAWTDENRTFGALFAHLLRTYQPDQRRHSLSISPDRPVATYTCHDTYTADSSGIAYGKGVSATAPLAPVIWTVSISHDVLHDVALSLRA</sequence>
<evidence type="ECO:0000313" key="1">
    <source>
        <dbReference type="EMBL" id="USN14589.1"/>
    </source>
</evidence>
<proteinExistence type="predicted"/>